<evidence type="ECO:0000256" key="1">
    <source>
        <dbReference type="ARBA" id="ARBA00010879"/>
    </source>
</evidence>
<keyword evidence="4" id="KW-0233">DNA recombination</keyword>
<accession>A0AAW0NA42</accession>
<evidence type="ECO:0000256" key="3">
    <source>
        <dbReference type="ARBA" id="ARBA00023125"/>
    </source>
</evidence>
<dbReference type="Gene3D" id="3.10.10.10">
    <property type="entry name" value="HIV Type 1 Reverse Transcriptase, subunit A, domain 1"/>
    <property type="match status" value="1"/>
</dbReference>
<dbReference type="GO" id="GO:0015074">
    <property type="term" value="P:DNA integration"/>
    <property type="evidence" value="ECO:0007669"/>
    <property type="project" value="InterPro"/>
</dbReference>
<dbReference type="GO" id="GO:0006310">
    <property type="term" value="P:DNA recombination"/>
    <property type="evidence" value="ECO:0007669"/>
    <property type="project" value="UniProtKB-KW"/>
</dbReference>
<feature type="compositionally biased region" description="Polar residues" evidence="5">
    <location>
        <begin position="1071"/>
        <end position="1082"/>
    </location>
</feature>
<dbReference type="CDD" id="cd03714">
    <property type="entry name" value="RT_DIRS1"/>
    <property type="match status" value="1"/>
</dbReference>
<keyword evidence="3" id="KW-0238">DNA-binding</keyword>
<dbReference type="PANTHER" id="PTHR33066">
    <property type="entry name" value="INTEGRASE_SAM-LIKE_N DOMAIN-CONTAINING PROTEIN"/>
    <property type="match status" value="1"/>
</dbReference>
<evidence type="ECO:0000256" key="4">
    <source>
        <dbReference type="ARBA" id="ARBA00023172"/>
    </source>
</evidence>
<evidence type="ECO:0000259" key="6">
    <source>
        <dbReference type="PROSITE" id="PS50878"/>
    </source>
</evidence>
<feature type="compositionally biased region" description="Polar residues" evidence="5">
    <location>
        <begin position="68"/>
        <end position="78"/>
    </location>
</feature>
<dbReference type="CDD" id="cd09275">
    <property type="entry name" value="RNase_HI_RT_DIRS1"/>
    <property type="match status" value="1"/>
</dbReference>
<feature type="compositionally biased region" description="Low complexity" evidence="5">
    <location>
        <begin position="1022"/>
        <end position="1033"/>
    </location>
</feature>
<dbReference type="Gene3D" id="3.30.70.270">
    <property type="match status" value="1"/>
</dbReference>
<dbReference type="InterPro" id="IPR043502">
    <property type="entry name" value="DNA/RNA_pol_sf"/>
</dbReference>
<keyword evidence="8" id="KW-1185">Reference proteome</keyword>
<dbReference type="Pfam" id="PF00078">
    <property type="entry name" value="RVT_1"/>
    <property type="match status" value="1"/>
</dbReference>
<dbReference type="GO" id="GO:0004523">
    <property type="term" value="F:RNA-DNA hybrid ribonuclease activity"/>
    <property type="evidence" value="ECO:0007669"/>
    <property type="project" value="UniProtKB-EC"/>
</dbReference>
<proteinExistence type="inferred from homology"/>
<evidence type="ECO:0000313" key="7">
    <source>
        <dbReference type="EMBL" id="KAK7895505.1"/>
    </source>
</evidence>
<dbReference type="InterPro" id="IPR000477">
    <property type="entry name" value="RT_dom"/>
</dbReference>
<feature type="region of interest" description="Disordered" evidence="5">
    <location>
        <begin position="163"/>
        <end position="198"/>
    </location>
</feature>
<dbReference type="InterPro" id="IPR011010">
    <property type="entry name" value="DNA_brk_join_enz"/>
</dbReference>
<dbReference type="PROSITE" id="PS50878">
    <property type="entry name" value="RT_POL"/>
    <property type="match status" value="1"/>
</dbReference>
<comment type="caution">
    <text evidence="7">The sequence shown here is derived from an EMBL/GenBank/DDBJ whole genome shotgun (WGS) entry which is preliminary data.</text>
</comment>
<dbReference type="SUPFAM" id="SSF56672">
    <property type="entry name" value="DNA/RNA polymerases"/>
    <property type="match status" value="1"/>
</dbReference>
<dbReference type="EC" id="3.1.26.4" evidence="2"/>
<evidence type="ECO:0000256" key="2">
    <source>
        <dbReference type="ARBA" id="ARBA00012180"/>
    </source>
</evidence>
<dbReference type="Proteomes" id="UP001460270">
    <property type="component" value="Unassembled WGS sequence"/>
</dbReference>
<evidence type="ECO:0000256" key="5">
    <source>
        <dbReference type="SAM" id="MobiDB-lite"/>
    </source>
</evidence>
<feature type="region of interest" description="Disordered" evidence="5">
    <location>
        <begin position="61"/>
        <end position="103"/>
    </location>
</feature>
<dbReference type="Gene3D" id="1.10.150.130">
    <property type="match status" value="1"/>
</dbReference>
<dbReference type="EMBL" id="JBBPFD010000015">
    <property type="protein sequence ID" value="KAK7895505.1"/>
    <property type="molecule type" value="Genomic_DNA"/>
</dbReference>
<feature type="compositionally biased region" description="Polar residues" evidence="5">
    <location>
        <begin position="164"/>
        <end position="191"/>
    </location>
</feature>
<comment type="similarity">
    <text evidence="1">Belongs to the beta type-B retroviral polymerase family. HERV class-II K(HML-2) pol subfamily.</text>
</comment>
<feature type="compositionally biased region" description="Polar residues" evidence="5">
    <location>
        <begin position="921"/>
        <end position="934"/>
    </location>
</feature>
<dbReference type="InterPro" id="IPR013762">
    <property type="entry name" value="Integrase-like_cat_sf"/>
</dbReference>
<dbReference type="SUPFAM" id="SSF47823">
    <property type="entry name" value="lambda integrase-like, N-terminal domain"/>
    <property type="match status" value="1"/>
</dbReference>
<feature type="region of interest" description="Disordered" evidence="5">
    <location>
        <begin position="921"/>
        <end position="959"/>
    </location>
</feature>
<feature type="region of interest" description="Disordered" evidence="5">
    <location>
        <begin position="1056"/>
        <end position="1086"/>
    </location>
</feature>
<dbReference type="InterPro" id="IPR010998">
    <property type="entry name" value="Integrase_recombinase_N"/>
</dbReference>
<reference evidence="8" key="1">
    <citation type="submission" date="2024-04" db="EMBL/GenBank/DDBJ databases">
        <title>Salinicola lusitanus LLJ914,a marine bacterium isolated from the Okinawa Trough.</title>
        <authorList>
            <person name="Li J."/>
        </authorList>
    </citation>
    <scope>NUCLEOTIDE SEQUENCE [LARGE SCALE GENOMIC DNA]</scope>
</reference>
<dbReference type="Gene3D" id="1.10.443.10">
    <property type="entry name" value="Intergrase catalytic core"/>
    <property type="match status" value="1"/>
</dbReference>
<feature type="region of interest" description="Disordered" evidence="5">
    <location>
        <begin position="989"/>
        <end position="1044"/>
    </location>
</feature>
<dbReference type="SUPFAM" id="SSF56349">
    <property type="entry name" value="DNA breaking-rejoining enzymes"/>
    <property type="match status" value="1"/>
</dbReference>
<gene>
    <name evidence="7" type="ORF">WMY93_020830</name>
</gene>
<evidence type="ECO:0000313" key="8">
    <source>
        <dbReference type="Proteomes" id="UP001460270"/>
    </source>
</evidence>
<organism evidence="7 8">
    <name type="scientific">Mugilogobius chulae</name>
    <name type="common">yellowstripe goby</name>
    <dbReference type="NCBI Taxonomy" id="88201"/>
    <lineage>
        <taxon>Eukaryota</taxon>
        <taxon>Metazoa</taxon>
        <taxon>Chordata</taxon>
        <taxon>Craniata</taxon>
        <taxon>Vertebrata</taxon>
        <taxon>Euteleostomi</taxon>
        <taxon>Actinopterygii</taxon>
        <taxon>Neopterygii</taxon>
        <taxon>Teleostei</taxon>
        <taxon>Neoteleostei</taxon>
        <taxon>Acanthomorphata</taxon>
        <taxon>Gobiaria</taxon>
        <taxon>Gobiiformes</taxon>
        <taxon>Gobioidei</taxon>
        <taxon>Gobiidae</taxon>
        <taxon>Gobionellinae</taxon>
        <taxon>Mugilogobius</taxon>
    </lineage>
</organism>
<dbReference type="PANTHER" id="PTHR33066:SF2">
    <property type="entry name" value="FILAGGRIN-2-LIKE"/>
    <property type="match status" value="1"/>
</dbReference>
<name>A0AAW0NA42_9GOBI</name>
<dbReference type="GO" id="GO:0003677">
    <property type="term" value="F:DNA binding"/>
    <property type="evidence" value="ECO:0007669"/>
    <property type="project" value="UniProtKB-KW"/>
</dbReference>
<protein>
    <recommendedName>
        <fullName evidence="2">ribonuclease H</fullName>
        <ecNumber evidence="2">3.1.26.4</ecNumber>
    </recommendedName>
</protein>
<dbReference type="InterPro" id="IPR043128">
    <property type="entry name" value="Rev_trsase/Diguanyl_cyclase"/>
</dbReference>
<feature type="domain" description="Reverse transcriptase" evidence="6">
    <location>
        <begin position="548"/>
        <end position="730"/>
    </location>
</feature>
<sequence length="1429" mass="156345">MLESLSCKSCLAPLQPDDGHDLCPACLGVDHLREGLSDNPCMNCTIMPRSVRSARLAAFVDPEGGLSGPQSDHTQVEQSAGRKREGERTSSLPRKRTKKVKHSEAGLTGMVDSLWSEVAQVKTILQSLQVARDNQGVGSFSQDDALSVAASDSQFQEIEDHAENSGSLFGETSQDSIEASETVSRASTYSDGESEGSGSAVSAIRTALARLHLDVQPVQPMVTSAFFRRQGATASFLVPPSEDYLKELHACWADARLFSRPTADGRALASMQNAPQFGLGHMPSVEPTVASLIVPPDEALRTNARCPRPQCRVTDELLCRAYDAGARMGRTGNSLSHLLLALASSLEASGVDSSTQALVDTSLQAFAFMSRELGRLLSILTQTRRQVCAQHKPLKQDNSWPAFIVRPLQGLLLQLHVGPTRLSQPRLQFLAVHRDLDPFVGSTQGPNLCTVPAQHGRTGLLLGPPRAEEAASEALRPAVGYFTPAQLSYWAAHTPDVWVLTTLSRGYRLQFRRRPPVFGRVRMTIIQDPAKALALDQEISTLLVKGAIVPVNPRLDPGGFYSRYFLVPKKTGDLRPVLDLRGLNVFLKVMPFRMLRTAEVLQAISAGEWFTTLDLKDAYFHVPIARPHWKFLRFAFQGRHFEFRVLPFGLSLSPRVFTRVVAAALSPLQAQGLKIMPYLDDWLICASTREQAIRDTQTVLIHLQRLGLRVNLAKSNVNPSQDTVFLGMALNTATMTACPSPRRVDDILELLSRFREGSTLPYVLYLRLLGKLVAAASVVPLGLLSLRPMQMWLNDLHLDPSRLAHRHRMVRVSAQCLMSLTPWRDRHWIVRGVPLGSLPSRREVVYTDASSTGWGATWQGQMVQGTWSPHLQGEHINVLELLAVHLALRHLLQGLRGRHVLVRSDNTSVVYHINHMGGTSNETGQFESCPSSGSAERGGRFSFSPDSEARRMDAPPGGGGEHLAELWKGTGRSFCLPRGSPLPPVVLSGRSLQSPGPRRLGTRLAPGSPICFPSIQPDPCHSYEGPSGGSQSPPGRPVLASEDMVSSAAETLLQLANAPSSEIRSPVPVERTNTSPRSQSPSALGLATPGPVVGLSHFDDDVAHTIRNARAPSTRVQYANRWRLFTNWCRDNGQDPECCPVSSILSFLQGLLNNRRSPSTLKVYVAAISCWHKGFDGVSLGRHKSISLFLKGARRLHPPQRHVAPTWDLSLVLDALQSPPFEPLPDVDIKWLSMKTAFLLAMASARRVGELQALSVHESCCRWNSDGSGVTLWPDPSFVPKVPSSSACCPPLQLARFDTEGSSPHLCPVRALNAYIQVTASFRQSDCLFVCFAGSRKGQALSKQRLAHWVVDVISKAYSLRSRPLPAGVRCHSTRGVTTSWAAMNGVPLDVICAAAAWTSPSTFTRFYQVNMAHAHPLDGVLRQHRPSS</sequence>